<protein>
    <recommendedName>
        <fullName evidence="2">Phosphatidic acid phosphatase type 2/haloperoxidase domain-containing protein</fullName>
    </recommendedName>
</protein>
<accession>A0AAT9GG70</accession>
<dbReference type="InterPro" id="IPR036938">
    <property type="entry name" value="PAP2/HPO_sf"/>
</dbReference>
<feature type="domain" description="Phosphatidic acid phosphatase type 2/haloperoxidase" evidence="2">
    <location>
        <begin position="96"/>
        <end position="202"/>
    </location>
</feature>
<dbReference type="Gene3D" id="1.20.144.10">
    <property type="entry name" value="Phosphatidic acid phosphatase type 2/haloperoxidase"/>
    <property type="match status" value="1"/>
</dbReference>
<gene>
    <name evidence="3" type="ORF">KACHI17_03790</name>
</gene>
<evidence type="ECO:0000313" key="3">
    <source>
        <dbReference type="EMBL" id="BFG69498.1"/>
    </source>
</evidence>
<dbReference type="PANTHER" id="PTHR14969:SF13">
    <property type="entry name" value="AT30094P"/>
    <property type="match status" value="1"/>
</dbReference>
<dbReference type="Pfam" id="PF01569">
    <property type="entry name" value="PAP2"/>
    <property type="match status" value="1"/>
</dbReference>
<dbReference type="InterPro" id="IPR000326">
    <property type="entry name" value="PAP2/HPO"/>
</dbReference>
<dbReference type="RefSeq" id="WP_353549819.1">
    <property type="nucleotide sequence ID" value="NZ_AP029612.1"/>
</dbReference>
<dbReference type="CDD" id="cd01610">
    <property type="entry name" value="PAP2_like"/>
    <property type="match status" value="1"/>
</dbReference>
<organism evidence="3">
    <name type="scientific">Sediminibacterium sp. KACHI17</name>
    <dbReference type="NCBI Taxonomy" id="1751071"/>
    <lineage>
        <taxon>Bacteria</taxon>
        <taxon>Pseudomonadati</taxon>
        <taxon>Bacteroidota</taxon>
        <taxon>Chitinophagia</taxon>
        <taxon>Chitinophagales</taxon>
        <taxon>Chitinophagaceae</taxon>
        <taxon>Sediminibacterium</taxon>
    </lineage>
</organism>
<dbReference type="SUPFAM" id="SSF48317">
    <property type="entry name" value="Acid phosphatase/Vanadium-dependent haloperoxidase"/>
    <property type="match status" value="1"/>
</dbReference>
<name>A0AAT9GG70_9BACT</name>
<dbReference type="PANTHER" id="PTHR14969">
    <property type="entry name" value="SPHINGOSINE-1-PHOSPHATE PHOSPHOHYDROLASE"/>
    <property type="match status" value="1"/>
</dbReference>
<keyword evidence="1" id="KW-0732">Signal</keyword>
<dbReference type="SMART" id="SM00014">
    <property type="entry name" value="acidPPc"/>
    <property type="match status" value="1"/>
</dbReference>
<reference evidence="3" key="1">
    <citation type="submission" date="2024-02" db="EMBL/GenBank/DDBJ databases">
        <title>Sediminibacterium planktonica sp. nov. and Sediminibacterium longus sp. nov., isolated from surface lake and river water.</title>
        <authorList>
            <person name="Watanabe K."/>
            <person name="Takemine S."/>
            <person name="Ishii Y."/>
            <person name="Ogata Y."/>
            <person name="Shindo C."/>
            <person name="Suda W."/>
        </authorList>
    </citation>
    <scope>NUCLEOTIDE SEQUENCE</scope>
    <source>
        <strain evidence="3">KACHI17</strain>
    </source>
</reference>
<sequence length="218" mass="24200">MYPRILKYKNNTTKAMFKIWLLLCLAGFTSNPTCNAQAAPWEVRMVRNINPVNPSGSFWDGVSTTAKPISVMIPVGMMTAALINKDRLTQQKAIEIGGSIFIAAATTAMMKQLIRRERPANVYTDIYPDQPDQGFSFPSGHVSASFASAASLSIQYKKWYITVPAYLWGTGVAYSRIYMGQHYPTDVVMGAATGIGSAYLAHWLNKKLFLKKQNTKTK</sequence>
<evidence type="ECO:0000256" key="1">
    <source>
        <dbReference type="SAM" id="SignalP"/>
    </source>
</evidence>
<proteinExistence type="predicted"/>
<dbReference type="EMBL" id="AP029612">
    <property type="protein sequence ID" value="BFG69498.1"/>
    <property type="molecule type" value="Genomic_DNA"/>
</dbReference>
<feature type="signal peptide" evidence="1">
    <location>
        <begin position="1"/>
        <end position="38"/>
    </location>
</feature>
<dbReference type="AlphaFoldDB" id="A0AAT9GG70"/>
<feature type="chain" id="PRO_5043580172" description="Phosphatidic acid phosphatase type 2/haloperoxidase domain-containing protein" evidence="1">
    <location>
        <begin position="39"/>
        <end position="218"/>
    </location>
</feature>
<evidence type="ECO:0000259" key="2">
    <source>
        <dbReference type="SMART" id="SM00014"/>
    </source>
</evidence>